<evidence type="ECO:0000256" key="12">
    <source>
        <dbReference type="RuleBase" id="RU366059"/>
    </source>
</evidence>
<dbReference type="InterPro" id="IPR005131">
    <property type="entry name" value="Ser_deHydtase_bsu"/>
</dbReference>
<comment type="similarity">
    <text evidence="3 11 12">Belongs to the iron-sulfur dependent L-serine dehydratase family.</text>
</comment>
<dbReference type="InterPro" id="IPR051318">
    <property type="entry name" value="Fe-S_L-Ser"/>
</dbReference>
<dbReference type="Gene3D" id="3.30.1330.90">
    <property type="entry name" value="D-3-phosphoglycerate dehydrogenase, domain 3"/>
    <property type="match status" value="1"/>
</dbReference>
<keyword evidence="9 11" id="KW-0456">Lyase</keyword>
<name>A0A5D8Q9G0_9THEO</name>
<evidence type="ECO:0000256" key="11">
    <source>
        <dbReference type="PIRNR" id="PIRNR036692"/>
    </source>
</evidence>
<evidence type="ECO:0000313" key="14">
    <source>
        <dbReference type="EMBL" id="TZE80749.1"/>
    </source>
</evidence>
<comment type="caution">
    <text evidence="14">The sequence shown here is derived from an EMBL/GenBank/DDBJ whole genome shotgun (WGS) entry which is preliminary data.</text>
</comment>
<protein>
    <recommendedName>
        <fullName evidence="11">L-serine deaminase</fullName>
    </recommendedName>
</protein>
<dbReference type="FunFam" id="3.30.70.260:FF:000008">
    <property type="entry name" value="D-3-phosphoglycerate dehydrogenase, chloroplastic"/>
    <property type="match status" value="1"/>
</dbReference>
<keyword evidence="6 11" id="KW-0479">Metal-binding</keyword>
<evidence type="ECO:0000256" key="2">
    <source>
        <dbReference type="ARBA" id="ARBA00004742"/>
    </source>
</evidence>
<comment type="pathway">
    <text evidence="2 11">Carbohydrate biosynthesis; gluconeogenesis.</text>
</comment>
<dbReference type="PIRSF" id="PIRSF036692">
    <property type="entry name" value="SDH_B"/>
    <property type="match status" value="1"/>
</dbReference>
<evidence type="ECO:0000256" key="3">
    <source>
        <dbReference type="ARBA" id="ARBA00008636"/>
    </source>
</evidence>
<dbReference type="SUPFAM" id="SSF143548">
    <property type="entry name" value="Serine metabolism enzymes domain"/>
    <property type="match status" value="1"/>
</dbReference>
<evidence type="ECO:0000256" key="6">
    <source>
        <dbReference type="ARBA" id="ARBA00022723"/>
    </source>
</evidence>
<dbReference type="GO" id="GO:0003941">
    <property type="term" value="F:L-serine ammonia-lyase activity"/>
    <property type="evidence" value="ECO:0007669"/>
    <property type="project" value="UniProtKB-UniRule"/>
</dbReference>
<dbReference type="RefSeq" id="WP_149546213.1">
    <property type="nucleotide sequence ID" value="NZ_VTPS01000024.1"/>
</dbReference>
<sequence>MKQYSSFDILGPIMIGPSSSHTAGAARIGSIARRIYGGRIDSARFYLHGSFAETYRGHGTDRALLAGILGMDPSDDRLRDSMEMAKEAGITFEFIPAELRDAHPNTVMIELDGENGRMCITGSSIGGGSIVITAIDDFNLEFTGDYPTLITSHIDRPGVIAKVTEIIRAYDINIAFMKVFRQQKGREAAMIIEMDSVLPGQAIEEIKTINEISRVMMIEPV</sequence>
<dbReference type="UniPathway" id="UPA00138"/>
<dbReference type="GO" id="GO:0051539">
    <property type="term" value="F:4 iron, 4 sulfur cluster binding"/>
    <property type="evidence" value="ECO:0007669"/>
    <property type="project" value="UniProtKB-UniRule"/>
</dbReference>
<keyword evidence="5 11" id="KW-0004">4Fe-4S</keyword>
<keyword evidence="4 11" id="KW-0312">Gluconeogenesis</keyword>
<feature type="domain" description="ACT" evidence="13">
    <location>
        <begin position="148"/>
        <end position="221"/>
    </location>
</feature>
<dbReference type="InterPro" id="IPR045865">
    <property type="entry name" value="ACT-like_dom_sf"/>
</dbReference>
<evidence type="ECO:0000256" key="1">
    <source>
        <dbReference type="ARBA" id="ARBA00001966"/>
    </source>
</evidence>
<dbReference type="GO" id="GO:0006094">
    <property type="term" value="P:gluconeogenesis"/>
    <property type="evidence" value="ECO:0007669"/>
    <property type="project" value="UniProtKB-UniRule"/>
</dbReference>
<dbReference type="Pfam" id="PF03315">
    <property type="entry name" value="SDH_beta"/>
    <property type="match status" value="1"/>
</dbReference>
<dbReference type="NCBIfam" id="TIGR00719">
    <property type="entry name" value="sda_beta"/>
    <property type="match status" value="1"/>
</dbReference>
<evidence type="ECO:0000259" key="13">
    <source>
        <dbReference type="PROSITE" id="PS51671"/>
    </source>
</evidence>
<comment type="catalytic activity">
    <reaction evidence="10 11 12">
        <text>L-serine = pyruvate + NH4(+)</text>
        <dbReference type="Rhea" id="RHEA:19169"/>
        <dbReference type="ChEBI" id="CHEBI:15361"/>
        <dbReference type="ChEBI" id="CHEBI:28938"/>
        <dbReference type="ChEBI" id="CHEBI:33384"/>
        <dbReference type="EC" id="4.3.1.17"/>
    </reaction>
</comment>
<dbReference type="Pfam" id="PF01842">
    <property type="entry name" value="ACT"/>
    <property type="match status" value="1"/>
</dbReference>
<comment type="cofactor">
    <cofactor evidence="1 12">
        <name>[4Fe-4S] cluster</name>
        <dbReference type="ChEBI" id="CHEBI:49883"/>
    </cofactor>
</comment>
<dbReference type="InterPro" id="IPR004643">
    <property type="entry name" value="Fe-S_L-Ser_bsu"/>
</dbReference>
<dbReference type="PANTHER" id="PTHR30182">
    <property type="entry name" value="L-SERINE DEHYDRATASE"/>
    <property type="match status" value="1"/>
</dbReference>
<evidence type="ECO:0000256" key="5">
    <source>
        <dbReference type="ARBA" id="ARBA00022485"/>
    </source>
</evidence>
<dbReference type="EMBL" id="VTPS01000024">
    <property type="protein sequence ID" value="TZE80749.1"/>
    <property type="molecule type" value="Genomic_DNA"/>
</dbReference>
<evidence type="ECO:0000256" key="7">
    <source>
        <dbReference type="ARBA" id="ARBA00023004"/>
    </source>
</evidence>
<dbReference type="CDD" id="cd04903">
    <property type="entry name" value="ACT_LSD"/>
    <property type="match status" value="1"/>
</dbReference>
<accession>A0A5D8Q9G0</accession>
<dbReference type="Gene3D" id="3.30.70.260">
    <property type="match status" value="1"/>
</dbReference>
<evidence type="ECO:0000256" key="10">
    <source>
        <dbReference type="ARBA" id="ARBA00049406"/>
    </source>
</evidence>
<evidence type="ECO:0000256" key="9">
    <source>
        <dbReference type="ARBA" id="ARBA00023239"/>
    </source>
</evidence>
<dbReference type="SUPFAM" id="SSF55021">
    <property type="entry name" value="ACT-like"/>
    <property type="match status" value="1"/>
</dbReference>
<organism evidence="14 15">
    <name type="scientific">Calorimonas adulescens</name>
    <dbReference type="NCBI Taxonomy" id="2606906"/>
    <lineage>
        <taxon>Bacteria</taxon>
        <taxon>Bacillati</taxon>
        <taxon>Bacillota</taxon>
        <taxon>Clostridia</taxon>
        <taxon>Thermoanaerobacterales</taxon>
        <taxon>Thermoanaerobacteraceae</taxon>
        <taxon>Calorimonas</taxon>
    </lineage>
</organism>
<gene>
    <name evidence="14" type="primary">sdaAB</name>
    <name evidence="14" type="ORF">FWJ32_12050</name>
</gene>
<evidence type="ECO:0000256" key="8">
    <source>
        <dbReference type="ARBA" id="ARBA00023014"/>
    </source>
</evidence>
<dbReference type="GO" id="GO:0046872">
    <property type="term" value="F:metal ion binding"/>
    <property type="evidence" value="ECO:0007669"/>
    <property type="project" value="UniProtKB-UniRule"/>
</dbReference>
<evidence type="ECO:0000256" key="4">
    <source>
        <dbReference type="ARBA" id="ARBA00022432"/>
    </source>
</evidence>
<dbReference type="InterPro" id="IPR029009">
    <property type="entry name" value="ASB_dom_sf"/>
</dbReference>
<evidence type="ECO:0000313" key="15">
    <source>
        <dbReference type="Proteomes" id="UP000322976"/>
    </source>
</evidence>
<keyword evidence="8 11" id="KW-0411">Iron-sulfur</keyword>
<reference evidence="14 15" key="1">
    <citation type="submission" date="2019-08" db="EMBL/GenBank/DDBJ databases">
        <title>Calorimonas adulescens gen. nov., sp. nov., an anaerobic thermophilic bacterium from Sakhalin hot spring.</title>
        <authorList>
            <person name="Khomyakova M.A."/>
            <person name="Merkel A.Y."/>
            <person name="Novikov A."/>
            <person name="Bonch-Osmolovskaya E.A."/>
            <person name="Slobodkin A.I."/>
        </authorList>
    </citation>
    <scope>NUCLEOTIDE SEQUENCE [LARGE SCALE GENOMIC DNA]</scope>
    <source>
        <strain evidence="14 15">A05MB</strain>
    </source>
</reference>
<dbReference type="Proteomes" id="UP000322976">
    <property type="component" value="Unassembled WGS sequence"/>
</dbReference>
<proteinExistence type="inferred from homology"/>
<dbReference type="PROSITE" id="PS51671">
    <property type="entry name" value="ACT"/>
    <property type="match status" value="1"/>
</dbReference>
<dbReference type="AlphaFoldDB" id="A0A5D8Q9G0"/>
<keyword evidence="7 11" id="KW-0408">Iron</keyword>
<dbReference type="InterPro" id="IPR002912">
    <property type="entry name" value="ACT_dom"/>
</dbReference>
<keyword evidence="15" id="KW-1185">Reference proteome</keyword>
<dbReference type="PANTHER" id="PTHR30182:SF12">
    <property type="entry name" value="L-SERINE DEHYDRATASE, BETA CHAIN-RELATED"/>
    <property type="match status" value="1"/>
</dbReference>